<comment type="caution">
    <text evidence="2">The sequence shown here is derived from an EMBL/GenBank/DDBJ whole genome shotgun (WGS) entry which is preliminary data.</text>
</comment>
<evidence type="ECO:0000313" key="3">
    <source>
        <dbReference type="Proteomes" id="UP000246132"/>
    </source>
</evidence>
<evidence type="ECO:0008006" key="4">
    <source>
        <dbReference type="Google" id="ProtNLM"/>
    </source>
</evidence>
<dbReference type="RefSeq" id="WP_109767288.1">
    <property type="nucleotide sequence ID" value="NZ_JASHJV010000001.1"/>
</dbReference>
<proteinExistence type="predicted"/>
<reference evidence="2 3" key="1">
    <citation type="journal article" date="2018" name="Int. J. Syst. Bacteriol.">
        <title>Oceaniradius stylonemae gen. nov., sp. nov., isolated from a red alga, Stylonema cornu-cervi.</title>
        <authorList>
            <person name="Jeong S."/>
        </authorList>
    </citation>
    <scope>NUCLEOTIDE SEQUENCE [LARGE SCALE GENOMIC DNA]</scope>
    <source>
        <strain evidence="2 3">StC1</strain>
    </source>
</reference>
<dbReference type="AlphaFoldDB" id="A0A3A8A8Q6"/>
<keyword evidence="1" id="KW-0472">Membrane</keyword>
<protein>
    <recommendedName>
        <fullName evidence="4">Holin</fullName>
    </recommendedName>
</protein>
<name>A0A3A8A8Q6_9HYPH</name>
<evidence type="ECO:0000313" key="2">
    <source>
        <dbReference type="EMBL" id="RKF06697.1"/>
    </source>
</evidence>
<keyword evidence="1" id="KW-1133">Transmembrane helix</keyword>
<dbReference type="EMBL" id="QFWV02000006">
    <property type="protein sequence ID" value="RKF06697.1"/>
    <property type="molecule type" value="Genomic_DNA"/>
</dbReference>
<evidence type="ECO:0000256" key="1">
    <source>
        <dbReference type="SAM" id="Phobius"/>
    </source>
</evidence>
<sequence length="68" mass="6797">MTGSKPWYLSRTIWAAIVSIAASGGAALGLPVEAAAREGLTDAVLQLVSAAAGAVAIFGRIGATTQIR</sequence>
<feature type="transmembrane region" description="Helical" evidence="1">
    <location>
        <begin position="44"/>
        <end position="63"/>
    </location>
</feature>
<gene>
    <name evidence="2" type="ORF">DEM25_010640</name>
</gene>
<dbReference type="Proteomes" id="UP000246132">
    <property type="component" value="Unassembled WGS sequence"/>
</dbReference>
<keyword evidence="1" id="KW-0812">Transmembrane</keyword>
<organism evidence="2 3">
    <name type="scientific">Oceaniradius stylonematis</name>
    <dbReference type="NCBI Taxonomy" id="2184161"/>
    <lineage>
        <taxon>Bacteria</taxon>
        <taxon>Pseudomonadati</taxon>
        <taxon>Pseudomonadota</taxon>
        <taxon>Alphaproteobacteria</taxon>
        <taxon>Hyphomicrobiales</taxon>
        <taxon>Ahrensiaceae</taxon>
        <taxon>Oceaniradius</taxon>
    </lineage>
</organism>
<dbReference type="OrthoDB" id="7508901at2"/>
<accession>A0A3A8A8Q6</accession>
<keyword evidence="3" id="KW-1185">Reference proteome</keyword>
<feature type="transmembrane region" description="Helical" evidence="1">
    <location>
        <begin position="12"/>
        <end position="32"/>
    </location>
</feature>